<dbReference type="AlphaFoldDB" id="A0A1G7G657"/>
<name>A0A1G7G657_RHOCA</name>
<dbReference type="Pfam" id="PF01106">
    <property type="entry name" value="NifU"/>
    <property type="match status" value="1"/>
</dbReference>
<sequence length="144" mass="15089">MKDLLDESLAFETTAAPTRAAAPPAAAALAARQAAGGKAPDTAAFLANFVKIGEIAAPKAPAKPLFSPEEEVEVVAELIAEMRPMFQRDGGDIELIGLIGTSVQVRLSGSCAGCMMSARTLSTVQHQLIETLGRPVRVVPEIRH</sequence>
<dbReference type="RefSeq" id="WP_074553132.1">
    <property type="nucleotide sequence ID" value="NZ_CP119563.1"/>
</dbReference>
<dbReference type="InterPro" id="IPR001075">
    <property type="entry name" value="NIF_FeS_clus_asmbl_NifU_C"/>
</dbReference>
<organism evidence="3 4">
    <name type="scientific">Rhodobacter capsulatus</name>
    <name type="common">Rhodopseudomonas capsulata</name>
    <dbReference type="NCBI Taxonomy" id="1061"/>
    <lineage>
        <taxon>Bacteria</taxon>
        <taxon>Pseudomonadati</taxon>
        <taxon>Pseudomonadota</taxon>
        <taxon>Alphaproteobacteria</taxon>
        <taxon>Rhodobacterales</taxon>
        <taxon>Rhodobacter group</taxon>
        <taxon>Rhodobacter</taxon>
    </lineage>
</organism>
<dbReference type="GO" id="GO:0005506">
    <property type="term" value="F:iron ion binding"/>
    <property type="evidence" value="ECO:0007669"/>
    <property type="project" value="InterPro"/>
</dbReference>
<feature type="domain" description="NIF system FeS cluster assembly NifU C-terminal" evidence="2">
    <location>
        <begin position="75"/>
        <end position="139"/>
    </location>
</feature>
<dbReference type="OrthoDB" id="9808097at2"/>
<protein>
    <submittedName>
        <fullName evidence="3">NifU-like protein</fullName>
    </submittedName>
</protein>
<dbReference type="PANTHER" id="PTHR11178">
    <property type="entry name" value="IRON-SULFUR CLUSTER SCAFFOLD PROTEIN NFU-RELATED"/>
    <property type="match status" value="1"/>
</dbReference>
<proteinExistence type="inferred from homology"/>
<evidence type="ECO:0000313" key="3">
    <source>
        <dbReference type="EMBL" id="SDE83587.1"/>
    </source>
</evidence>
<dbReference type="InterPro" id="IPR034904">
    <property type="entry name" value="FSCA_dom_sf"/>
</dbReference>
<evidence type="ECO:0000256" key="1">
    <source>
        <dbReference type="ARBA" id="ARBA00006420"/>
    </source>
</evidence>
<gene>
    <name evidence="3" type="ORF">SAMN04244550_01143</name>
</gene>
<dbReference type="GO" id="GO:0016226">
    <property type="term" value="P:iron-sulfur cluster assembly"/>
    <property type="evidence" value="ECO:0007669"/>
    <property type="project" value="InterPro"/>
</dbReference>
<dbReference type="PANTHER" id="PTHR11178:SF1">
    <property type="entry name" value="NFU1 IRON-SULFUR CLUSTER SCAFFOLD HOMOLOG, MITOCHONDRIAL"/>
    <property type="match status" value="1"/>
</dbReference>
<comment type="similarity">
    <text evidence="1">Belongs to the NifU family.</text>
</comment>
<reference evidence="3 4" key="1">
    <citation type="submission" date="2016-10" db="EMBL/GenBank/DDBJ databases">
        <authorList>
            <person name="de Groot N.N."/>
        </authorList>
    </citation>
    <scope>NUCLEOTIDE SEQUENCE [LARGE SCALE GENOMIC DNA]</scope>
    <source>
        <strain evidence="4">DSM 938 / 37b4</strain>
    </source>
</reference>
<dbReference type="SUPFAM" id="SSF117916">
    <property type="entry name" value="Fe-S cluster assembly (FSCA) domain-like"/>
    <property type="match status" value="1"/>
</dbReference>
<evidence type="ECO:0000259" key="2">
    <source>
        <dbReference type="Pfam" id="PF01106"/>
    </source>
</evidence>
<accession>A0A1G7G657</accession>
<dbReference type="EMBL" id="FNAY01000004">
    <property type="protein sequence ID" value="SDE83587.1"/>
    <property type="molecule type" value="Genomic_DNA"/>
</dbReference>
<dbReference type="GO" id="GO:0051536">
    <property type="term" value="F:iron-sulfur cluster binding"/>
    <property type="evidence" value="ECO:0007669"/>
    <property type="project" value="InterPro"/>
</dbReference>
<evidence type="ECO:0000313" key="4">
    <source>
        <dbReference type="Proteomes" id="UP000183812"/>
    </source>
</evidence>
<dbReference type="Gene3D" id="3.30.300.130">
    <property type="entry name" value="Fe-S cluster assembly (FSCA)"/>
    <property type="match status" value="1"/>
</dbReference>
<dbReference type="Proteomes" id="UP000183812">
    <property type="component" value="Unassembled WGS sequence"/>
</dbReference>